<gene>
    <name evidence="1" type="ORF">BJ138DRAFT_1118827</name>
</gene>
<sequence length="128" mass="14432">MSEYVNSARECVTLESLSTETGNKDFTAIEMFIDHGEDLAVKGATYIFKIVEVVPDPSSSLKCWYLSCAFKMTRKALSPHDVASTDSSFHLWAKKRAFDLDERLFCVASLDVGVYMTSLHSQEFAPYR</sequence>
<evidence type="ECO:0000313" key="1">
    <source>
        <dbReference type="EMBL" id="KAH7905057.1"/>
    </source>
</evidence>
<proteinExistence type="predicted"/>
<accession>A0ACB7ZWL9</accession>
<keyword evidence="2" id="KW-1185">Reference proteome</keyword>
<evidence type="ECO:0000313" key="2">
    <source>
        <dbReference type="Proteomes" id="UP000790377"/>
    </source>
</evidence>
<reference evidence="1" key="1">
    <citation type="journal article" date="2021" name="New Phytol.">
        <title>Evolutionary innovations through gain and loss of genes in the ectomycorrhizal Boletales.</title>
        <authorList>
            <person name="Wu G."/>
            <person name="Miyauchi S."/>
            <person name="Morin E."/>
            <person name="Kuo A."/>
            <person name="Drula E."/>
            <person name="Varga T."/>
            <person name="Kohler A."/>
            <person name="Feng B."/>
            <person name="Cao Y."/>
            <person name="Lipzen A."/>
            <person name="Daum C."/>
            <person name="Hundley H."/>
            <person name="Pangilinan J."/>
            <person name="Johnson J."/>
            <person name="Barry K."/>
            <person name="LaButti K."/>
            <person name="Ng V."/>
            <person name="Ahrendt S."/>
            <person name="Min B."/>
            <person name="Choi I.G."/>
            <person name="Park H."/>
            <person name="Plett J.M."/>
            <person name="Magnuson J."/>
            <person name="Spatafora J.W."/>
            <person name="Nagy L.G."/>
            <person name="Henrissat B."/>
            <person name="Grigoriev I.V."/>
            <person name="Yang Z.L."/>
            <person name="Xu J."/>
            <person name="Martin F.M."/>
        </authorList>
    </citation>
    <scope>NUCLEOTIDE SEQUENCE</scope>
    <source>
        <strain evidence="1">ATCC 28755</strain>
    </source>
</reference>
<dbReference type="Proteomes" id="UP000790377">
    <property type="component" value="Unassembled WGS sequence"/>
</dbReference>
<protein>
    <submittedName>
        <fullName evidence="1">Uncharacterized protein</fullName>
    </submittedName>
</protein>
<comment type="caution">
    <text evidence="1">The sequence shown here is derived from an EMBL/GenBank/DDBJ whole genome shotgun (WGS) entry which is preliminary data.</text>
</comment>
<organism evidence="1 2">
    <name type="scientific">Hygrophoropsis aurantiaca</name>
    <dbReference type="NCBI Taxonomy" id="72124"/>
    <lineage>
        <taxon>Eukaryota</taxon>
        <taxon>Fungi</taxon>
        <taxon>Dikarya</taxon>
        <taxon>Basidiomycota</taxon>
        <taxon>Agaricomycotina</taxon>
        <taxon>Agaricomycetes</taxon>
        <taxon>Agaricomycetidae</taxon>
        <taxon>Boletales</taxon>
        <taxon>Coniophorineae</taxon>
        <taxon>Hygrophoropsidaceae</taxon>
        <taxon>Hygrophoropsis</taxon>
    </lineage>
</organism>
<dbReference type="EMBL" id="MU268284">
    <property type="protein sequence ID" value="KAH7905057.1"/>
    <property type="molecule type" value="Genomic_DNA"/>
</dbReference>
<name>A0ACB7ZWL9_9AGAM</name>